<dbReference type="EMBL" id="LLXI01000141">
    <property type="protein sequence ID" value="PKY41298.1"/>
    <property type="molecule type" value="Genomic_DNA"/>
</dbReference>
<sequence length="60" mass="7143">MYTSLKENVQLPFNEEENQNIPQFSSQQHKQEVIQPLQSLQQQNIYPQLQQQDVFSQILP</sequence>
<proteinExistence type="predicted"/>
<name>A0A2I1G3T7_9GLOM</name>
<evidence type="ECO:0000313" key="2">
    <source>
        <dbReference type="EMBL" id="PKY41298.1"/>
    </source>
</evidence>
<dbReference type="AlphaFoldDB" id="A0A2I1G3T7"/>
<feature type="compositionally biased region" description="Polar residues" evidence="1">
    <location>
        <begin position="19"/>
        <end position="28"/>
    </location>
</feature>
<gene>
    <name evidence="2" type="ORF">RhiirA4_454841</name>
</gene>
<reference evidence="2 3" key="1">
    <citation type="submission" date="2015-10" db="EMBL/GenBank/DDBJ databases">
        <title>Genome analyses suggest a sexual origin of heterokaryosis in a supposedly ancient asexual fungus.</title>
        <authorList>
            <person name="Ropars J."/>
            <person name="Sedzielewska K."/>
            <person name="Noel J."/>
            <person name="Charron P."/>
            <person name="Farinelli L."/>
            <person name="Marton T."/>
            <person name="Kruger M."/>
            <person name="Pelin A."/>
            <person name="Brachmann A."/>
            <person name="Corradi N."/>
        </authorList>
    </citation>
    <scope>NUCLEOTIDE SEQUENCE [LARGE SCALE GENOMIC DNA]</scope>
    <source>
        <strain evidence="2 3">A4</strain>
    </source>
</reference>
<feature type="region of interest" description="Disordered" evidence="1">
    <location>
        <begin position="1"/>
        <end position="28"/>
    </location>
</feature>
<comment type="caution">
    <text evidence="2">The sequence shown here is derived from an EMBL/GenBank/DDBJ whole genome shotgun (WGS) entry which is preliminary data.</text>
</comment>
<protein>
    <submittedName>
        <fullName evidence="2">Uncharacterized protein</fullName>
    </submittedName>
</protein>
<keyword evidence="3" id="KW-1185">Reference proteome</keyword>
<organism evidence="2 3">
    <name type="scientific">Rhizophagus irregularis</name>
    <dbReference type="NCBI Taxonomy" id="588596"/>
    <lineage>
        <taxon>Eukaryota</taxon>
        <taxon>Fungi</taxon>
        <taxon>Fungi incertae sedis</taxon>
        <taxon>Mucoromycota</taxon>
        <taxon>Glomeromycotina</taxon>
        <taxon>Glomeromycetes</taxon>
        <taxon>Glomerales</taxon>
        <taxon>Glomeraceae</taxon>
        <taxon>Rhizophagus</taxon>
    </lineage>
</organism>
<dbReference type="Proteomes" id="UP000234323">
    <property type="component" value="Unassembled WGS sequence"/>
</dbReference>
<accession>A0A2I1G3T7</accession>
<evidence type="ECO:0000256" key="1">
    <source>
        <dbReference type="SAM" id="MobiDB-lite"/>
    </source>
</evidence>
<evidence type="ECO:0000313" key="3">
    <source>
        <dbReference type="Proteomes" id="UP000234323"/>
    </source>
</evidence>